<dbReference type="OrthoDB" id="16516at2759"/>
<feature type="compositionally biased region" description="Basic and acidic residues" evidence="4">
    <location>
        <begin position="165"/>
        <end position="197"/>
    </location>
</feature>
<evidence type="ECO:0000313" key="7">
    <source>
        <dbReference type="Proteomes" id="UP000054771"/>
    </source>
</evidence>
<dbReference type="CDD" id="cd06137">
    <property type="entry name" value="DEDDh_RNase"/>
    <property type="match status" value="1"/>
</dbReference>
<dbReference type="InterPro" id="IPR047021">
    <property type="entry name" value="REXO1/3/4-like"/>
</dbReference>
<dbReference type="GO" id="GO:0000027">
    <property type="term" value="P:ribosomal large subunit assembly"/>
    <property type="evidence" value="ECO:0007669"/>
    <property type="project" value="TreeGrafter"/>
</dbReference>
<protein>
    <recommendedName>
        <fullName evidence="5">Exonuclease domain-containing protein</fullName>
    </recommendedName>
</protein>
<keyword evidence="1" id="KW-0540">Nuclease</keyword>
<dbReference type="STRING" id="454130.A0A0U5CQP8"/>
<name>A0A0U5CQP8_ASPCI</name>
<dbReference type="Proteomes" id="UP000054771">
    <property type="component" value="Unassembled WGS sequence"/>
</dbReference>
<dbReference type="AlphaFoldDB" id="A0A0U5CQP8"/>
<organism evidence="6 7">
    <name type="scientific">Aspergillus calidoustus</name>
    <dbReference type="NCBI Taxonomy" id="454130"/>
    <lineage>
        <taxon>Eukaryota</taxon>
        <taxon>Fungi</taxon>
        <taxon>Dikarya</taxon>
        <taxon>Ascomycota</taxon>
        <taxon>Pezizomycotina</taxon>
        <taxon>Eurotiomycetes</taxon>
        <taxon>Eurotiomycetidae</taxon>
        <taxon>Eurotiales</taxon>
        <taxon>Aspergillaceae</taxon>
        <taxon>Aspergillus</taxon>
        <taxon>Aspergillus subgen. Nidulantes</taxon>
    </lineage>
</organism>
<accession>A0A0U5CQP8</accession>
<proteinExistence type="predicted"/>
<dbReference type="SUPFAM" id="SSF53098">
    <property type="entry name" value="Ribonuclease H-like"/>
    <property type="match status" value="1"/>
</dbReference>
<dbReference type="SMART" id="SM00479">
    <property type="entry name" value="EXOIII"/>
    <property type="match status" value="1"/>
</dbReference>
<reference evidence="7" key="1">
    <citation type="journal article" date="2016" name="Genome Announc.">
        <title>Draft genome sequences of fungus Aspergillus calidoustus.</title>
        <authorList>
            <person name="Horn F."/>
            <person name="Linde J."/>
            <person name="Mattern D.J."/>
            <person name="Walther G."/>
            <person name="Guthke R."/>
            <person name="Scherlach K."/>
            <person name="Martin K."/>
            <person name="Brakhage A.A."/>
            <person name="Petzke L."/>
            <person name="Valiante V."/>
        </authorList>
    </citation>
    <scope>NUCLEOTIDE SEQUENCE [LARGE SCALE GENOMIC DNA]</scope>
    <source>
        <strain evidence="7">SF006504</strain>
    </source>
</reference>
<feature type="region of interest" description="Disordered" evidence="4">
    <location>
        <begin position="153"/>
        <end position="198"/>
    </location>
</feature>
<keyword evidence="7" id="KW-1185">Reference proteome</keyword>
<gene>
    <name evidence="6" type="ORF">ASPCAL08608</name>
</gene>
<dbReference type="PANTHER" id="PTHR12801:SF114">
    <property type="entry name" value="EXONUCLEASE, PUTATIVE (AFU_ORTHOLOGUE AFUA_7G00870)-RELATED"/>
    <property type="match status" value="1"/>
</dbReference>
<keyword evidence="2" id="KW-0378">Hydrolase</keyword>
<dbReference type="Gene3D" id="3.30.420.10">
    <property type="entry name" value="Ribonuclease H-like superfamily/Ribonuclease H"/>
    <property type="match status" value="1"/>
</dbReference>
<sequence>MTRPSRTKTFICVTCKKDTFKTAAALSAHQTALDHFLDCPQSGTPFATWREFNSHTSSYVKRQKTMSAEEAVIAAPAPASTPELASTPEPAIGAAPSEQIHAGIATQPIPPIPEQDPIVVPIHECDLLYERLLARCHSLSRLGNHGYRLTAAPPKKCLRRSGKGKQADEPKREHHEQEKDKQQTEISQREKETEAKVDLGFLSTPTSMPWQFPKRKAIALDCEMVGVGPKGNQDALAFLSAVDFFTSEVLINNYVQPTEKIKQWRSRVSGVTPPGLAAAVASGQAIFGWEAARQALWEHADANTVLIGHSLDNDLRILRILHFKVVDSAILTGELVFDPAPDARLRRSWALKTLAKALLNRDIQIGNHGHNCLEDTFATRDVIIWCLKYPDEAAAWADGARKEHEIKMEQLRQQQALEHELALMRFPNYPIA</sequence>
<dbReference type="GO" id="GO:0006364">
    <property type="term" value="P:rRNA processing"/>
    <property type="evidence" value="ECO:0007669"/>
    <property type="project" value="TreeGrafter"/>
</dbReference>
<feature type="domain" description="Exonuclease" evidence="5">
    <location>
        <begin position="216"/>
        <end position="392"/>
    </location>
</feature>
<evidence type="ECO:0000256" key="4">
    <source>
        <dbReference type="SAM" id="MobiDB-lite"/>
    </source>
</evidence>
<evidence type="ECO:0000256" key="1">
    <source>
        <dbReference type="ARBA" id="ARBA00022722"/>
    </source>
</evidence>
<dbReference type="EMBL" id="CDMC01000006">
    <property type="protein sequence ID" value="CEN61965.1"/>
    <property type="molecule type" value="Genomic_DNA"/>
</dbReference>
<dbReference type="InterPro" id="IPR013520">
    <property type="entry name" value="Ribonucl_H"/>
</dbReference>
<evidence type="ECO:0000256" key="3">
    <source>
        <dbReference type="ARBA" id="ARBA00022839"/>
    </source>
</evidence>
<dbReference type="PANTHER" id="PTHR12801">
    <property type="entry name" value="RNA EXONUCLEASE REXO1 / RECO3 FAMILY MEMBER-RELATED"/>
    <property type="match status" value="1"/>
</dbReference>
<dbReference type="InterPro" id="IPR012337">
    <property type="entry name" value="RNaseH-like_sf"/>
</dbReference>
<dbReference type="InterPro" id="IPR036397">
    <property type="entry name" value="RNaseH_sf"/>
</dbReference>
<evidence type="ECO:0000256" key="2">
    <source>
        <dbReference type="ARBA" id="ARBA00022801"/>
    </source>
</evidence>
<dbReference type="GO" id="GO:0004527">
    <property type="term" value="F:exonuclease activity"/>
    <property type="evidence" value="ECO:0007669"/>
    <property type="project" value="UniProtKB-KW"/>
</dbReference>
<dbReference type="GO" id="GO:0005634">
    <property type="term" value="C:nucleus"/>
    <property type="evidence" value="ECO:0007669"/>
    <property type="project" value="TreeGrafter"/>
</dbReference>
<dbReference type="OMA" id="NEVRLYY"/>
<keyword evidence="3" id="KW-0269">Exonuclease</keyword>
<dbReference type="GO" id="GO:0003676">
    <property type="term" value="F:nucleic acid binding"/>
    <property type="evidence" value="ECO:0007669"/>
    <property type="project" value="InterPro"/>
</dbReference>
<evidence type="ECO:0000259" key="5">
    <source>
        <dbReference type="SMART" id="SM00479"/>
    </source>
</evidence>
<evidence type="ECO:0000313" key="6">
    <source>
        <dbReference type="EMBL" id="CEN61965.1"/>
    </source>
</evidence>